<comment type="caution">
    <text evidence="3">The sequence shown here is derived from an EMBL/GenBank/DDBJ whole genome shotgun (WGS) entry which is preliminary data.</text>
</comment>
<feature type="domain" description="SH3b" evidence="2">
    <location>
        <begin position="66"/>
        <end position="129"/>
    </location>
</feature>
<gene>
    <name evidence="3" type="ORF">FAA86_08300</name>
</gene>
<feature type="compositionally biased region" description="Basic and acidic residues" evidence="1">
    <location>
        <begin position="193"/>
        <end position="213"/>
    </location>
</feature>
<evidence type="ECO:0000313" key="4">
    <source>
        <dbReference type="Proteomes" id="UP000307378"/>
    </source>
</evidence>
<dbReference type="EMBL" id="STGU01000003">
    <property type="protein sequence ID" value="THV37578.1"/>
    <property type="molecule type" value="Genomic_DNA"/>
</dbReference>
<dbReference type="InterPro" id="IPR003646">
    <property type="entry name" value="SH3-like_bac-type"/>
</dbReference>
<dbReference type="Gene3D" id="2.30.30.40">
    <property type="entry name" value="SH3 Domains"/>
    <property type="match status" value="1"/>
</dbReference>
<protein>
    <submittedName>
        <fullName evidence="3">SH3 domain-containing protein</fullName>
    </submittedName>
</protein>
<dbReference type="Proteomes" id="UP000307378">
    <property type="component" value="Unassembled WGS sequence"/>
</dbReference>
<proteinExistence type="predicted"/>
<organism evidence="3 4">
    <name type="scientific">Rhizobium rosettiformans W3</name>
    <dbReference type="NCBI Taxonomy" id="538378"/>
    <lineage>
        <taxon>Bacteria</taxon>
        <taxon>Pseudomonadati</taxon>
        <taxon>Pseudomonadota</taxon>
        <taxon>Alphaproteobacteria</taxon>
        <taxon>Hyphomicrobiales</taxon>
        <taxon>Rhizobiaceae</taxon>
        <taxon>Rhizobium/Agrobacterium group</taxon>
        <taxon>Rhizobium</taxon>
    </lineage>
</organism>
<evidence type="ECO:0000313" key="3">
    <source>
        <dbReference type="EMBL" id="THV37578.1"/>
    </source>
</evidence>
<evidence type="ECO:0000259" key="2">
    <source>
        <dbReference type="PROSITE" id="PS51781"/>
    </source>
</evidence>
<feature type="compositionally biased region" description="Basic and acidic residues" evidence="1">
    <location>
        <begin position="221"/>
        <end position="245"/>
    </location>
</feature>
<evidence type="ECO:0000256" key="1">
    <source>
        <dbReference type="SAM" id="MobiDB-lite"/>
    </source>
</evidence>
<sequence>MACKVKGAVVAGASPAEEPDEPAKRCRLKRVRFALSRATGEEAMKTTWFIAALAMSAGALPAVAEAATAFSTANVNMRSGPSTRYPAVLVVPSGSRVNIQGCLSSANWCDVSYAGYRGWVSGSYLQTTYSQRRVYVGPQYYRPLGIPTVTFSIGRYWDDHYRGRSFYRDRDRWRDNDRRDSDWRDRDWRDDRRDRDRDRRADNDRRGREEERRRPRNSASSDDRDRFPLRRMMQEHCERDPSACR</sequence>
<dbReference type="AlphaFoldDB" id="A0A4S8Q0P3"/>
<dbReference type="PROSITE" id="PS51781">
    <property type="entry name" value="SH3B"/>
    <property type="match status" value="1"/>
</dbReference>
<name>A0A4S8Q0P3_9HYPH</name>
<accession>A0A4S8Q0P3</accession>
<dbReference type="Pfam" id="PF08239">
    <property type="entry name" value="SH3_3"/>
    <property type="match status" value="1"/>
</dbReference>
<dbReference type="SMART" id="SM00287">
    <property type="entry name" value="SH3b"/>
    <property type="match status" value="1"/>
</dbReference>
<feature type="region of interest" description="Disordered" evidence="1">
    <location>
        <begin position="193"/>
        <end position="245"/>
    </location>
</feature>
<reference evidence="3 4" key="1">
    <citation type="submission" date="2019-04" db="EMBL/GenBank/DDBJ databases">
        <title>genome sequence of strain W3.</title>
        <authorList>
            <person name="Gao J."/>
            <person name="Sun J."/>
        </authorList>
    </citation>
    <scope>NUCLEOTIDE SEQUENCE [LARGE SCALE GENOMIC DNA]</scope>
    <source>
        <strain evidence="3 4">W3</strain>
    </source>
</reference>